<proteinExistence type="predicted"/>
<dbReference type="Proteomes" id="UP001519272">
    <property type="component" value="Unassembled WGS sequence"/>
</dbReference>
<comment type="caution">
    <text evidence="1">The sequence shown here is derived from an EMBL/GenBank/DDBJ whole genome shotgun (WGS) entry which is preliminary data.</text>
</comment>
<protein>
    <submittedName>
        <fullName evidence="1">Uncharacterized protein</fullName>
    </submittedName>
</protein>
<gene>
    <name evidence="1" type="ORF">J2Z32_002773</name>
</gene>
<dbReference type="EMBL" id="JAGGKG010000013">
    <property type="protein sequence ID" value="MBP1906124.1"/>
    <property type="molecule type" value="Genomic_DNA"/>
</dbReference>
<keyword evidence="2" id="KW-1185">Reference proteome</keyword>
<name>A0ABS4FU68_9BACL</name>
<evidence type="ECO:0000313" key="1">
    <source>
        <dbReference type="EMBL" id="MBP1906124.1"/>
    </source>
</evidence>
<accession>A0ABS4FU68</accession>
<sequence length="35" mass="3907">MDGSGCAEEEKALVCRFICRNQKNAFQVNVIATNF</sequence>
<evidence type="ECO:0000313" key="2">
    <source>
        <dbReference type="Proteomes" id="UP001519272"/>
    </source>
</evidence>
<organism evidence="1 2">
    <name type="scientific">Paenibacillus turicensis</name>
    <dbReference type="NCBI Taxonomy" id="160487"/>
    <lineage>
        <taxon>Bacteria</taxon>
        <taxon>Bacillati</taxon>
        <taxon>Bacillota</taxon>
        <taxon>Bacilli</taxon>
        <taxon>Bacillales</taxon>
        <taxon>Paenibacillaceae</taxon>
        <taxon>Paenibacillus</taxon>
    </lineage>
</organism>
<reference evidence="1 2" key="1">
    <citation type="submission" date="2021-03" db="EMBL/GenBank/DDBJ databases">
        <title>Genomic Encyclopedia of Type Strains, Phase IV (KMG-IV): sequencing the most valuable type-strain genomes for metagenomic binning, comparative biology and taxonomic classification.</title>
        <authorList>
            <person name="Goeker M."/>
        </authorList>
    </citation>
    <scope>NUCLEOTIDE SEQUENCE [LARGE SCALE GENOMIC DNA]</scope>
    <source>
        <strain evidence="1 2">DSM 14349</strain>
    </source>
</reference>